<name>D0LSW3_HALO1</name>
<dbReference type="AlphaFoldDB" id="D0LSW3"/>
<dbReference type="InterPro" id="IPR057727">
    <property type="entry name" value="WCX_dom"/>
</dbReference>
<reference evidence="3 4" key="1">
    <citation type="journal article" date="2010" name="Stand. Genomic Sci.">
        <title>Complete genome sequence of Haliangium ochraceum type strain (SMP-2).</title>
        <authorList>
            <consortium name="US DOE Joint Genome Institute (JGI-PGF)"/>
            <person name="Ivanova N."/>
            <person name="Daum C."/>
            <person name="Lang E."/>
            <person name="Abt B."/>
            <person name="Kopitz M."/>
            <person name="Saunders E."/>
            <person name="Lapidus A."/>
            <person name="Lucas S."/>
            <person name="Glavina Del Rio T."/>
            <person name="Nolan M."/>
            <person name="Tice H."/>
            <person name="Copeland A."/>
            <person name="Cheng J.F."/>
            <person name="Chen F."/>
            <person name="Bruce D."/>
            <person name="Goodwin L."/>
            <person name="Pitluck S."/>
            <person name="Mavromatis K."/>
            <person name="Pati A."/>
            <person name="Mikhailova N."/>
            <person name="Chen A."/>
            <person name="Palaniappan K."/>
            <person name="Land M."/>
            <person name="Hauser L."/>
            <person name="Chang Y.J."/>
            <person name="Jeffries C.D."/>
            <person name="Detter J.C."/>
            <person name="Brettin T."/>
            <person name="Rohde M."/>
            <person name="Goker M."/>
            <person name="Bristow J."/>
            <person name="Markowitz V."/>
            <person name="Eisen J.A."/>
            <person name="Hugenholtz P."/>
            <person name="Kyrpides N.C."/>
            <person name="Klenk H.P."/>
        </authorList>
    </citation>
    <scope>NUCLEOTIDE SEQUENCE [LARGE SCALE GENOMIC DNA]</scope>
    <source>
        <strain evidence="4">DSM 14365 / CIP 107738 / JCM 11303 / AJ 13395 / SMP-2</strain>
    </source>
</reference>
<dbReference type="Gene3D" id="1.10.10.10">
    <property type="entry name" value="Winged helix-like DNA-binding domain superfamily/Winged helix DNA-binding domain"/>
    <property type="match status" value="1"/>
</dbReference>
<dbReference type="InterPro" id="IPR036388">
    <property type="entry name" value="WH-like_DNA-bd_sf"/>
</dbReference>
<keyword evidence="4" id="KW-1185">Reference proteome</keyword>
<dbReference type="HOGENOM" id="CLU_041141_4_4_7"/>
<dbReference type="PROSITE" id="PS52050">
    <property type="entry name" value="WYL"/>
    <property type="match status" value="1"/>
</dbReference>
<dbReference type="Pfam" id="PF13280">
    <property type="entry name" value="WYL"/>
    <property type="match status" value="1"/>
</dbReference>
<dbReference type="PANTHER" id="PTHR34580:SF1">
    <property type="entry name" value="PROTEIN PAFC"/>
    <property type="match status" value="1"/>
</dbReference>
<sequence>MPRGNQIVRQWRILRLLESTRGGLRARELPALLGIRVSERTIFRDLEDLQEAGFPLVKNDDNLWSVPADGRGYNVPVTASELLALMLSEELLAPMRSAEIVGALAGLREKVAAMLSRGARAYAAELKDMLVATFAGPGDYADGTVVRAVEEAINKEQRLALRYWSPRGELTERRIDPYLLWYADARLYLVAHCHLRGALRTFLIDRIRDIELLEHSFEVDPSFDARAFTGSGLSTWTGERYRVELCFTPPVAHLAYERRFHPTQQVERQDDGSNLVTMHVAGLPHVAAWVASFGGQVVARAPAALVERVREVHQAGLRAHQSAPSP</sequence>
<dbReference type="KEGG" id="hoh:Hoch_4846"/>
<dbReference type="PANTHER" id="PTHR34580">
    <property type="match status" value="1"/>
</dbReference>
<dbReference type="Pfam" id="PF25583">
    <property type="entry name" value="WCX"/>
    <property type="match status" value="1"/>
</dbReference>
<dbReference type="OrthoDB" id="9787242at2"/>
<feature type="domain" description="WYL" evidence="1">
    <location>
        <begin position="145"/>
        <end position="212"/>
    </location>
</feature>
<accession>D0LSW3</accession>
<protein>
    <submittedName>
        <fullName evidence="3">Transcriptional regulator protein-like protein</fullName>
    </submittedName>
</protein>
<dbReference type="STRING" id="502025.Hoch_4846"/>
<proteinExistence type="predicted"/>
<feature type="domain" description="WCX" evidence="2">
    <location>
        <begin position="239"/>
        <end position="315"/>
    </location>
</feature>
<dbReference type="EMBL" id="CP001804">
    <property type="protein sequence ID" value="ACY17335.1"/>
    <property type="molecule type" value="Genomic_DNA"/>
</dbReference>
<dbReference type="RefSeq" id="WP_012829933.1">
    <property type="nucleotide sequence ID" value="NC_013440.1"/>
</dbReference>
<dbReference type="Proteomes" id="UP000001880">
    <property type="component" value="Chromosome"/>
</dbReference>
<dbReference type="InterPro" id="IPR026881">
    <property type="entry name" value="WYL_dom"/>
</dbReference>
<gene>
    <name evidence="3" type="ordered locus">Hoch_4846</name>
</gene>
<evidence type="ECO:0000259" key="2">
    <source>
        <dbReference type="Pfam" id="PF25583"/>
    </source>
</evidence>
<organism evidence="3 4">
    <name type="scientific">Haliangium ochraceum (strain DSM 14365 / JCM 11303 / SMP-2)</name>
    <dbReference type="NCBI Taxonomy" id="502025"/>
    <lineage>
        <taxon>Bacteria</taxon>
        <taxon>Pseudomonadati</taxon>
        <taxon>Myxococcota</taxon>
        <taxon>Polyangia</taxon>
        <taxon>Haliangiales</taxon>
        <taxon>Kofleriaceae</taxon>
        <taxon>Haliangium</taxon>
    </lineage>
</organism>
<evidence type="ECO:0000313" key="4">
    <source>
        <dbReference type="Proteomes" id="UP000001880"/>
    </source>
</evidence>
<evidence type="ECO:0000259" key="1">
    <source>
        <dbReference type="Pfam" id="PF13280"/>
    </source>
</evidence>
<evidence type="ECO:0000313" key="3">
    <source>
        <dbReference type="EMBL" id="ACY17335.1"/>
    </source>
</evidence>
<dbReference type="InterPro" id="IPR051534">
    <property type="entry name" value="CBASS_pafABC_assoc_protein"/>
</dbReference>
<dbReference type="eggNOG" id="COG2378">
    <property type="taxonomic scope" value="Bacteria"/>
</dbReference>